<feature type="active site" evidence="14">
    <location>
        <position position="15"/>
    </location>
</feature>
<dbReference type="OrthoDB" id="5288629at2"/>
<name>M4VA78_9BACT</name>
<feature type="active site" evidence="14">
    <location>
        <position position="321"/>
    </location>
</feature>
<dbReference type="PIRSF" id="PIRSF039102">
    <property type="entry name" value="Ddl/VanB"/>
    <property type="match status" value="1"/>
</dbReference>
<dbReference type="NCBIfam" id="NF002378">
    <property type="entry name" value="PRK01372.1"/>
    <property type="match status" value="1"/>
</dbReference>
<keyword evidence="11 13" id="KW-0961">Cell wall biogenesis/degradation</keyword>
<keyword evidence="8 13" id="KW-0133">Cell shape</keyword>
<comment type="cofactor">
    <cofactor evidence="16">
        <name>Mg(2+)</name>
        <dbReference type="ChEBI" id="CHEBI:18420"/>
    </cofactor>
    <cofactor evidence="16">
        <name>Mn(2+)</name>
        <dbReference type="ChEBI" id="CHEBI:29035"/>
    </cofactor>
    <text evidence="16">Binds 2 magnesium or manganese ions per subunit.</text>
</comment>
<dbReference type="GO" id="GO:0009252">
    <property type="term" value="P:peptidoglycan biosynthetic process"/>
    <property type="evidence" value="ECO:0007669"/>
    <property type="project" value="UniProtKB-UniRule"/>
</dbReference>
<dbReference type="PANTHER" id="PTHR23132:SF25">
    <property type="entry name" value="D-ALANINE--D-ALANINE LIGASE A"/>
    <property type="match status" value="1"/>
</dbReference>
<dbReference type="InterPro" id="IPR013815">
    <property type="entry name" value="ATP_grasp_subdomain_1"/>
</dbReference>
<dbReference type="InterPro" id="IPR011127">
    <property type="entry name" value="Dala_Dala_lig_N"/>
</dbReference>
<feature type="binding site" evidence="16">
    <location>
        <position position="297"/>
    </location>
    <ligand>
        <name>Mg(2+)</name>
        <dbReference type="ChEBI" id="CHEBI:18420"/>
        <label>1</label>
    </ligand>
</feature>
<dbReference type="GO" id="GO:0005829">
    <property type="term" value="C:cytosol"/>
    <property type="evidence" value="ECO:0007669"/>
    <property type="project" value="TreeGrafter"/>
</dbReference>
<evidence type="ECO:0000259" key="18">
    <source>
        <dbReference type="PROSITE" id="PS50975"/>
    </source>
</evidence>
<dbReference type="EMBL" id="CP003537">
    <property type="protein sequence ID" value="AGH96312.1"/>
    <property type="molecule type" value="Genomic_DNA"/>
</dbReference>
<evidence type="ECO:0000256" key="1">
    <source>
        <dbReference type="ARBA" id="ARBA00001936"/>
    </source>
</evidence>
<keyword evidence="10 16" id="KW-0464">Manganese</keyword>
<evidence type="ECO:0000256" key="14">
    <source>
        <dbReference type="PIRSR" id="PIRSR039102-1"/>
    </source>
</evidence>
<dbReference type="GO" id="GO:0046872">
    <property type="term" value="F:metal ion binding"/>
    <property type="evidence" value="ECO:0007669"/>
    <property type="project" value="UniProtKB-KW"/>
</dbReference>
<dbReference type="Pfam" id="PF07478">
    <property type="entry name" value="Dala_Dala_lig_C"/>
    <property type="match status" value="1"/>
</dbReference>
<dbReference type="UniPathway" id="UPA00219"/>
<comment type="function">
    <text evidence="13">Cell wall formation.</text>
</comment>
<dbReference type="SUPFAM" id="SSF52440">
    <property type="entry name" value="PreATP-grasp domain"/>
    <property type="match status" value="1"/>
</dbReference>
<evidence type="ECO:0000256" key="7">
    <source>
        <dbReference type="ARBA" id="ARBA00022842"/>
    </source>
</evidence>
<feature type="binding site" evidence="16">
    <location>
        <position position="312"/>
    </location>
    <ligand>
        <name>Mg(2+)</name>
        <dbReference type="ChEBI" id="CHEBI:18420"/>
        <label>2</label>
    </ligand>
</feature>
<feature type="binding site" evidence="15">
    <location>
        <begin position="185"/>
        <end position="186"/>
    </location>
    <ligand>
        <name>ATP</name>
        <dbReference type="ChEBI" id="CHEBI:30616"/>
    </ligand>
</feature>
<sequence>MKKKIALVFGGRSAEHEVSIKSARNIYKAIDTQLFTPILIGVSKEGSWYHFENDSVFEMPALTDNNLNPDQAICLLSHNEKPHMLLLKNGEKVSLDCAFPIIHGTMGEDGTLQGYFKILNIPFVGCSVLSSAVGMDKDYMKRLLTEAQIPNSRYVVLTRSQPLSYAQITEKLGSPFFIKPANAGSSVGVHKVKDATSFTTLLADSFLYDHKVIAEEFIEGREVECAVLGLNQNPKASLPGELIVKHEFYSYEAKYLDAQGAEIVIPANLTTEQIQAVQTLAKQTYTALGCDGLTRVDFFIRKNGQVYVNEINTLPGFTQISMYPKMWEASGISYSQLISDLIHLAFEKHQHDNSLKMSF</sequence>
<dbReference type="PANTHER" id="PTHR23132">
    <property type="entry name" value="D-ALANINE--D-ALANINE LIGASE"/>
    <property type="match status" value="1"/>
</dbReference>
<feature type="binding site" evidence="15">
    <location>
        <begin position="309"/>
        <end position="310"/>
    </location>
    <ligand>
        <name>ATP</name>
        <dbReference type="ChEBI" id="CHEBI:30616"/>
    </ligand>
</feature>
<dbReference type="eggNOG" id="COG1181">
    <property type="taxonomic scope" value="Bacteria"/>
</dbReference>
<evidence type="ECO:0000256" key="3">
    <source>
        <dbReference type="ARBA" id="ARBA00022598"/>
    </source>
</evidence>
<dbReference type="PROSITE" id="PS50975">
    <property type="entry name" value="ATP_GRASP"/>
    <property type="match status" value="1"/>
</dbReference>
<feature type="active site" evidence="14">
    <location>
        <position position="185"/>
    </location>
</feature>
<dbReference type="Proteomes" id="UP000012040">
    <property type="component" value="Chromosome"/>
</dbReference>
<evidence type="ECO:0000256" key="11">
    <source>
        <dbReference type="ARBA" id="ARBA00023316"/>
    </source>
</evidence>
<dbReference type="Gene3D" id="3.30.470.20">
    <property type="entry name" value="ATP-grasp fold, B domain"/>
    <property type="match status" value="1"/>
</dbReference>
<dbReference type="RefSeq" id="WP_015470802.1">
    <property type="nucleotide sequence ID" value="NC_020813.1"/>
</dbReference>
<dbReference type="InterPro" id="IPR011095">
    <property type="entry name" value="Dala_Dala_lig_C"/>
</dbReference>
<keyword evidence="9 13" id="KW-0573">Peptidoglycan synthesis</keyword>
<evidence type="ECO:0000256" key="17">
    <source>
        <dbReference type="PROSITE-ProRule" id="PRU00409"/>
    </source>
</evidence>
<evidence type="ECO:0000256" key="5">
    <source>
        <dbReference type="ARBA" id="ARBA00022741"/>
    </source>
</evidence>
<protein>
    <recommendedName>
        <fullName evidence="13">D-alanine--D-alanine ligase</fullName>
        <ecNumber evidence="13">6.3.2.4</ecNumber>
    </recommendedName>
    <alternativeName>
        <fullName evidence="13">D-Ala-D-Ala ligase</fullName>
    </alternativeName>
    <alternativeName>
        <fullName evidence="13">D-alanylalanine synthetase</fullName>
    </alternativeName>
</protein>
<dbReference type="NCBIfam" id="NF002528">
    <property type="entry name" value="PRK01966.1-4"/>
    <property type="match status" value="1"/>
</dbReference>
<keyword evidence="5 15" id="KW-0547">Nucleotide-binding</keyword>
<dbReference type="PROSITE" id="PS00844">
    <property type="entry name" value="DALA_DALA_LIGASE_2"/>
    <property type="match status" value="1"/>
</dbReference>
<dbReference type="FunFam" id="3.30.470.20:FF:000008">
    <property type="entry name" value="D-alanine--D-alanine ligase"/>
    <property type="match status" value="1"/>
</dbReference>
<keyword evidence="3 13" id="KW-0436">Ligase</keyword>
<dbReference type="InterPro" id="IPR000291">
    <property type="entry name" value="D-Ala_lig_Van_CS"/>
</dbReference>
<evidence type="ECO:0000256" key="6">
    <source>
        <dbReference type="ARBA" id="ARBA00022840"/>
    </source>
</evidence>
<feature type="binding site" evidence="16">
    <location>
        <position position="310"/>
    </location>
    <ligand>
        <name>Mg(2+)</name>
        <dbReference type="ChEBI" id="CHEBI:18420"/>
        <label>2</label>
    </ligand>
</feature>
<evidence type="ECO:0000256" key="4">
    <source>
        <dbReference type="ARBA" id="ARBA00022723"/>
    </source>
</evidence>
<keyword evidence="4 16" id="KW-0479">Metal-binding</keyword>
<dbReference type="STRING" id="1184267.A11Q_2096"/>
<feature type="binding site" evidence="15">
    <location>
        <begin position="177"/>
        <end position="179"/>
    </location>
    <ligand>
        <name>ATP</name>
        <dbReference type="ChEBI" id="CHEBI:30616"/>
    </ligand>
</feature>
<comment type="similarity">
    <text evidence="2 13">Belongs to the D-alanine--D-alanine ligase family.</text>
</comment>
<dbReference type="GO" id="GO:0008716">
    <property type="term" value="F:D-alanine-D-alanine ligase activity"/>
    <property type="evidence" value="ECO:0007669"/>
    <property type="project" value="UniProtKB-UniRule"/>
</dbReference>
<evidence type="ECO:0000256" key="13">
    <source>
        <dbReference type="HAMAP-Rule" id="MF_00047"/>
    </source>
</evidence>
<keyword evidence="7 16" id="KW-0460">Magnesium</keyword>
<comment type="subcellular location">
    <subcellularLocation>
        <location evidence="13">Cytoplasm</location>
    </subcellularLocation>
</comment>
<dbReference type="KEGG" id="bex:A11Q_2096"/>
<dbReference type="EC" id="6.3.2.4" evidence="13"/>
<evidence type="ECO:0000256" key="12">
    <source>
        <dbReference type="ARBA" id="ARBA00047614"/>
    </source>
</evidence>
<feature type="binding site" evidence="16">
    <location>
        <position position="310"/>
    </location>
    <ligand>
        <name>Mg(2+)</name>
        <dbReference type="ChEBI" id="CHEBI:18420"/>
        <label>1</label>
    </ligand>
</feature>
<dbReference type="InterPro" id="IPR011761">
    <property type="entry name" value="ATP-grasp"/>
</dbReference>
<feature type="domain" description="ATP-grasp" evidence="18">
    <location>
        <begin position="141"/>
        <end position="343"/>
    </location>
</feature>
<dbReference type="GO" id="GO:0071555">
    <property type="term" value="P:cell wall organization"/>
    <property type="evidence" value="ECO:0007669"/>
    <property type="project" value="UniProtKB-KW"/>
</dbReference>
<dbReference type="Gene3D" id="3.40.50.20">
    <property type="match status" value="1"/>
</dbReference>
<reference evidence="19 20" key="1">
    <citation type="journal article" date="2013" name="ISME J.">
        <title>By their genes ye shall know them: genomic signatures of predatory bacteria.</title>
        <authorList>
            <person name="Pasternak Z."/>
            <person name="Pietrokovski S."/>
            <person name="Rotem O."/>
            <person name="Gophna U."/>
            <person name="Lurie-Weinberger M.N."/>
            <person name="Jurkevitch E."/>
        </authorList>
    </citation>
    <scope>NUCLEOTIDE SEQUENCE [LARGE SCALE GENOMIC DNA]</scope>
    <source>
        <strain evidence="19 20">JSS</strain>
    </source>
</reference>
<dbReference type="NCBIfam" id="TIGR01205">
    <property type="entry name" value="D_ala_D_alaTIGR"/>
    <property type="match status" value="1"/>
</dbReference>
<dbReference type="SUPFAM" id="SSF56059">
    <property type="entry name" value="Glutathione synthetase ATP-binding domain-like"/>
    <property type="match status" value="1"/>
</dbReference>
<feature type="binding site" evidence="15">
    <location>
        <position position="137"/>
    </location>
    <ligand>
        <name>ATP</name>
        <dbReference type="ChEBI" id="CHEBI:30616"/>
    </ligand>
</feature>
<organism evidence="19 20">
    <name type="scientific">Pseudobdellovibrio exovorus JSS</name>
    <dbReference type="NCBI Taxonomy" id="1184267"/>
    <lineage>
        <taxon>Bacteria</taxon>
        <taxon>Pseudomonadati</taxon>
        <taxon>Bdellovibrionota</taxon>
        <taxon>Bdellovibrionia</taxon>
        <taxon>Bdellovibrionales</taxon>
        <taxon>Pseudobdellovibrionaceae</taxon>
        <taxon>Pseudobdellovibrio</taxon>
    </lineage>
</organism>
<comment type="pathway">
    <text evidence="13">Cell wall biogenesis; peptidoglycan biosynthesis.</text>
</comment>
<dbReference type="InterPro" id="IPR005905">
    <property type="entry name" value="D_ala_D_ala"/>
</dbReference>
<dbReference type="HAMAP" id="MF_00047">
    <property type="entry name" value="Dala_Dala_lig"/>
    <property type="match status" value="1"/>
</dbReference>
<gene>
    <name evidence="13" type="primary">ddl</name>
    <name evidence="19" type="ORF">A11Q_2096</name>
</gene>
<dbReference type="PATRIC" id="fig|1184267.3.peg.2121"/>
<keyword evidence="13" id="KW-0963">Cytoplasm</keyword>
<feature type="binding site" evidence="15">
    <location>
        <begin position="215"/>
        <end position="222"/>
    </location>
    <ligand>
        <name>ATP</name>
        <dbReference type="ChEBI" id="CHEBI:30616"/>
    </ligand>
</feature>
<dbReference type="InterPro" id="IPR016185">
    <property type="entry name" value="PreATP-grasp_dom_sf"/>
</dbReference>
<accession>M4VA78</accession>
<evidence type="ECO:0000256" key="2">
    <source>
        <dbReference type="ARBA" id="ARBA00010871"/>
    </source>
</evidence>
<dbReference type="Gene3D" id="3.30.1490.20">
    <property type="entry name" value="ATP-grasp fold, A domain"/>
    <property type="match status" value="1"/>
</dbReference>
<comment type="catalytic activity">
    <reaction evidence="12 13">
        <text>2 D-alanine + ATP = D-alanyl-D-alanine + ADP + phosphate + H(+)</text>
        <dbReference type="Rhea" id="RHEA:11224"/>
        <dbReference type="ChEBI" id="CHEBI:15378"/>
        <dbReference type="ChEBI" id="CHEBI:30616"/>
        <dbReference type="ChEBI" id="CHEBI:43474"/>
        <dbReference type="ChEBI" id="CHEBI:57416"/>
        <dbReference type="ChEBI" id="CHEBI:57822"/>
        <dbReference type="ChEBI" id="CHEBI:456216"/>
        <dbReference type="EC" id="6.3.2.4"/>
    </reaction>
</comment>
<evidence type="ECO:0000256" key="10">
    <source>
        <dbReference type="ARBA" id="ARBA00023211"/>
    </source>
</evidence>
<evidence type="ECO:0000256" key="8">
    <source>
        <dbReference type="ARBA" id="ARBA00022960"/>
    </source>
</evidence>
<dbReference type="GO" id="GO:0005524">
    <property type="term" value="F:ATP binding"/>
    <property type="evidence" value="ECO:0007669"/>
    <property type="project" value="UniProtKB-UniRule"/>
</dbReference>
<dbReference type="PROSITE" id="PS00843">
    <property type="entry name" value="DALA_DALA_LIGASE_1"/>
    <property type="match status" value="1"/>
</dbReference>
<evidence type="ECO:0000256" key="9">
    <source>
        <dbReference type="ARBA" id="ARBA00022984"/>
    </source>
</evidence>
<keyword evidence="20" id="KW-1185">Reference proteome</keyword>
<dbReference type="AlphaFoldDB" id="M4VA78"/>
<dbReference type="GO" id="GO:0008360">
    <property type="term" value="P:regulation of cell shape"/>
    <property type="evidence" value="ECO:0007669"/>
    <property type="project" value="UniProtKB-KW"/>
</dbReference>
<evidence type="ECO:0000256" key="15">
    <source>
        <dbReference type="PIRSR" id="PIRSR039102-2"/>
    </source>
</evidence>
<evidence type="ECO:0000313" key="20">
    <source>
        <dbReference type="Proteomes" id="UP000012040"/>
    </source>
</evidence>
<proteinExistence type="inferred from homology"/>
<evidence type="ECO:0000256" key="16">
    <source>
        <dbReference type="PIRSR" id="PIRSR039102-3"/>
    </source>
</evidence>
<keyword evidence="6 17" id="KW-0067">ATP-binding</keyword>
<dbReference type="HOGENOM" id="CLU_039268_0_0_7"/>
<evidence type="ECO:0000313" key="19">
    <source>
        <dbReference type="EMBL" id="AGH96312.1"/>
    </source>
</evidence>
<comment type="cofactor">
    <cofactor evidence="1">
        <name>Mn(2+)</name>
        <dbReference type="ChEBI" id="CHEBI:29035"/>
    </cofactor>
</comment>
<dbReference type="Pfam" id="PF01820">
    <property type="entry name" value="Dala_Dala_lig_N"/>
    <property type="match status" value="1"/>
</dbReference>